<dbReference type="HOGENOM" id="CLU_054362_2_0_11"/>
<proteinExistence type="inferred from homology"/>
<organism evidence="7 8">
    <name type="scientific">Conexibacter woesei (strain DSM 14684 / CCUG 47730 / CIP 108061 / JCM 11494 / NBRC 100937 / ID131577)</name>
    <dbReference type="NCBI Taxonomy" id="469383"/>
    <lineage>
        <taxon>Bacteria</taxon>
        <taxon>Bacillati</taxon>
        <taxon>Actinomycetota</taxon>
        <taxon>Thermoleophilia</taxon>
        <taxon>Solirubrobacterales</taxon>
        <taxon>Conexibacteraceae</taxon>
        <taxon>Conexibacter</taxon>
    </lineage>
</organism>
<evidence type="ECO:0000256" key="4">
    <source>
        <dbReference type="ARBA" id="ARBA00023004"/>
    </source>
</evidence>
<evidence type="ECO:0000313" key="7">
    <source>
        <dbReference type="EMBL" id="ADB49584.1"/>
    </source>
</evidence>
<dbReference type="InterPro" id="IPR042128">
    <property type="entry name" value="NuoE_dom"/>
</dbReference>
<dbReference type="RefSeq" id="WP_012932635.1">
    <property type="nucleotide sequence ID" value="NC_013739.1"/>
</dbReference>
<dbReference type="GO" id="GO:0051537">
    <property type="term" value="F:2 iron, 2 sulfur cluster binding"/>
    <property type="evidence" value="ECO:0007669"/>
    <property type="project" value="UniProtKB-KW"/>
</dbReference>
<dbReference type="SUPFAM" id="SSF52833">
    <property type="entry name" value="Thioredoxin-like"/>
    <property type="match status" value="1"/>
</dbReference>
<dbReference type="InterPro" id="IPR041921">
    <property type="entry name" value="NuoE_N"/>
</dbReference>
<dbReference type="GO" id="GO:0003954">
    <property type="term" value="F:NADH dehydrogenase activity"/>
    <property type="evidence" value="ECO:0007669"/>
    <property type="project" value="TreeGrafter"/>
</dbReference>
<comment type="cofactor">
    <cofactor evidence="6">
        <name>[2Fe-2S] cluster</name>
        <dbReference type="ChEBI" id="CHEBI:190135"/>
    </cofactor>
</comment>
<dbReference type="Gene3D" id="1.10.10.1590">
    <property type="entry name" value="NADH-quinone oxidoreductase subunit E"/>
    <property type="match status" value="1"/>
</dbReference>
<keyword evidence="7" id="KW-0830">Ubiquinone</keyword>
<dbReference type="InterPro" id="IPR036249">
    <property type="entry name" value="Thioredoxin-like_sf"/>
</dbReference>
<evidence type="ECO:0000313" key="8">
    <source>
        <dbReference type="Proteomes" id="UP000008229"/>
    </source>
</evidence>
<dbReference type="FunFam" id="1.10.10.1590:FF:000001">
    <property type="entry name" value="NADH-quinone oxidoreductase subunit E"/>
    <property type="match status" value="1"/>
</dbReference>
<dbReference type="PANTHER" id="PTHR10371">
    <property type="entry name" value="NADH DEHYDROGENASE UBIQUINONE FLAVOPROTEIN 2, MITOCHONDRIAL"/>
    <property type="match status" value="1"/>
</dbReference>
<comment type="similarity">
    <text evidence="1">Belongs to the complex I 24 kDa subunit family.</text>
</comment>
<keyword evidence="8" id="KW-1185">Reference proteome</keyword>
<gene>
    <name evidence="7" type="ordered locus">Cwoe_1153</name>
</gene>
<keyword evidence="4" id="KW-0408">Iron</keyword>
<dbReference type="KEGG" id="cwo:Cwoe_1153"/>
<dbReference type="GO" id="GO:0046872">
    <property type="term" value="F:metal ion binding"/>
    <property type="evidence" value="ECO:0007669"/>
    <property type="project" value="UniProtKB-KW"/>
</dbReference>
<dbReference type="AlphaFoldDB" id="D3FDL0"/>
<dbReference type="EMBL" id="CP001854">
    <property type="protein sequence ID" value="ADB49584.1"/>
    <property type="molecule type" value="Genomic_DNA"/>
</dbReference>
<dbReference type="Pfam" id="PF01257">
    <property type="entry name" value="2Fe-2S_thioredx"/>
    <property type="match status" value="1"/>
</dbReference>
<dbReference type="CDD" id="cd03064">
    <property type="entry name" value="TRX_Fd_NuoE"/>
    <property type="match status" value="1"/>
</dbReference>
<keyword evidence="3" id="KW-0479">Metal-binding</keyword>
<evidence type="ECO:0000256" key="6">
    <source>
        <dbReference type="ARBA" id="ARBA00034078"/>
    </source>
</evidence>
<dbReference type="OrthoDB" id="9807941at2"/>
<reference evidence="7 8" key="1">
    <citation type="journal article" date="2010" name="Stand. Genomic Sci.">
        <title>Complete genome sequence of Conexibacter woesei type strain (ID131577).</title>
        <authorList>
            <person name="Pukall R."/>
            <person name="Lapidus A."/>
            <person name="Glavina Del Rio T."/>
            <person name="Copeland A."/>
            <person name="Tice H."/>
            <person name="Cheng J.-F."/>
            <person name="Lucas S."/>
            <person name="Chen F."/>
            <person name="Nolan M."/>
            <person name="Bruce D."/>
            <person name="Goodwin L."/>
            <person name="Pitluck S."/>
            <person name="Mavromatis K."/>
            <person name="Ivanova N."/>
            <person name="Ovchinnikova G."/>
            <person name="Pati A."/>
            <person name="Chen A."/>
            <person name="Palaniappan K."/>
            <person name="Land M."/>
            <person name="Hauser L."/>
            <person name="Chang Y.-J."/>
            <person name="Jeffries C.D."/>
            <person name="Chain P."/>
            <person name="Meincke L."/>
            <person name="Sims D."/>
            <person name="Brettin T."/>
            <person name="Detter J.C."/>
            <person name="Rohde M."/>
            <person name="Goeker M."/>
            <person name="Bristow J."/>
            <person name="Eisen J.A."/>
            <person name="Markowitz V."/>
            <person name="Kyrpides N.C."/>
            <person name="Klenk H.-P."/>
            <person name="Hugenholtz P."/>
        </authorList>
    </citation>
    <scope>NUCLEOTIDE SEQUENCE [LARGE SCALE GENOMIC DNA]</scope>
    <source>
        <strain evidence="8">DSM 14684 / CIP 108061 / JCM 11494 / NBRC 100937 / ID131577</strain>
    </source>
</reference>
<protein>
    <submittedName>
        <fullName evidence="7">NADH dehydrogenase (Ubiquinone) 24 kDa subunit</fullName>
    </submittedName>
</protein>
<name>D3FDL0_CONWI</name>
<sequence length="212" mass="22544">MAEQSSAVARYGHGSRIPGWDDAVDLSKDPAVIPDPATTPVPAELRTQIEAAMAKYPNFRSAAIPALHAAQDLHGWCSPEAIEQVACVMRLTPGYLTAVATFYDMFEMKPVGRHRVYVCTNISCSLRGADSVLAAVQDAAGDDADFNVRPFECLGACDIAPMASVNGEFVGPLDLADAEQLVADLREGREVLPAKQLSRRACADPGAKDADA</sequence>
<evidence type="ECO:0000256" key="1">
    <source>
        <dbReference type="ARBA" id="ARBA00010643"/>
    </source>
</evidence>
<dbReference type="STRING" id="469383.Cwoe_1153"/>
<dbReference type="eggNOG" id="COG1905">
    <property type="taxonomic scope" value="Bacteria"/>
</dbReference>
<reference evidence="8" key="2">
    <citation type="submission" date="2010-01" db="EMBL/GenBank/DDBJ databases">
        <title>The complete genome of Conexibacter woesei DSM 14684.</title>
        <authorList>
            <consortium name="US DOE Joint Genome Institute (JGI-PGF)"/>
            <person name="Lucas S."/>
            <person name="Copeland A."/>
            <person name="Lapidus A."/>
            <person name="Glavina del Rio T."/>
            <person name="Dalin E."/>
            <person name="Tice H."/>
            <person name="Bruce D."/>
            <person name="Goodwin L."/>
            <person name="Pitluck S."/>
            <person name="Kyrpides N."/>
            <person name="Mavromatis K."/>
            <person name="Ivanova N."/>
            <person name="Mikhailova N."/>
            <person name="Chertkov O."/>
            <person name="Brettin T."/>
            <person name="Detter J.C."/>
            <person name="Han C."/>
            <person name="Larimer F."/>
            <person name="Land M."/>
            <person name="Hauser L."/>
            <person name="Markowitz V."/>
            <person name="Cheng J.-F."/>
            <person name="Hugenholtz P."/>
            <person name="Woyke T."/>
            <person name="Wu D."/>
            <person name="Pukall R."/>
            <person name="Steenblock K."/>
            <person name="Schneider S."/>
            <person name="Klenk H.-P."/>
            <person name="Eisen J.A."/>
        </authorList>
    </citation>
    <scope>NUCLEOTIDE SEQUENCE [LARGE SCALE GENOMIC DNA]</scope>
    <source>
        <strain evidence="8">DSM 14684 / CIP 108061 / JCM 11494 / NBRC 100937 / ID131577</strain>
    </source>
</reference>
<evidence type="ECO:0000256" key="2">
    <source>
        <dbReference type="ARBA" id="ARBA00022714"/>
    </source>
</evidence>
<keyword evidence="5" id="KW-0411">Iron-sulfur</keyword>
<dbReference type="PANTHER" id="PTHR10371:SF3">
    <property type="entry name" value="NADH DEHYDROGENASE [UBIQUINONE] FLAVOPROTEIN 2, MITOCHONDRIAL"/>
    <property type="match status" value="1"/>
</dbReference>
<evidence type="ECO:0000256" key="3">
    <source>
        <dbReference type="ARBA" id="ARBA00022723"/>
    </source>
</evidence>
<accession>D3FDL0</accession>
<dbReference type="Gene3D" id="3.40.30.10">
    <property type="entry name" value="Glutaredoxin"/>
    <property type="match status" value="1"/>
</dbReference>
<dbReference type="Proteomes" id="UP000008229">
    <property type="component" value="Chromosome"/>
</dbReference>
<keyword evidence="2" id="KW-0001">2Fe-2S</keyword>
<evidence type="ECO:0000256" key="5">
    <source>
        <dbReference type="ARBA" id="ARBA00023014"/>
    </source>
</evidence>